<name>A0ABR2BGM3_9ROSI</name>
<dbReference type="Pfam" id="PF00646">
    <property type="entry name" value="F-box"/>
    <property type="match status" value="1"/>
</dbReference>
<dbReference type="InterPro" id="IPR055357">
    <property type="entry name" value="LRR_At1g61320_AtMIF1"/>
</dbReference>
<comment type="caution">
    <text evidence="2">The sequence shown here is derived from an EMBL/GenBank/DDBJ whole genome shotgun (WGS) entry which is preliminary data.</text>
</comment>
<keyword evidence="3" id="KW-1185">Reference proteome</keyword>
<dbReference type="Gene3D" id="3.80.10.10">
    <property type="entry name" value="Ribonuclease Inhibitor"/>
    <property type="match status" value="1"/>
</dbReference>
<evidence type="ECO:0000313" key="3">
    <source>
        <dbReference type="Proteomes" id="UP001472677"/>
    </source>
</evidence>
<dbReference type="Pfam" id="PF23622">
    <property type="entry name" value="LRR_At1g61320_AtMIF1"/>
    <property type="match status" value="1"/>
</dbReference>
<dbReference type="InterPro" id="IPR053772">
    <property type="entry name" value="At1g61320/At1g61330-like"/>
</dbReference>
<dbReference type="SUPFAM" id="SSF81383">
    <property type="entry name" value="F-box domain"/>
    <property type="match status" value="1"/>
</dbReference>
<dbReference type="InterPro" id="IPR036047">
    <property type="entry name" value="F-box-like_dom_sf"/>
</dbReference>
<dbReference type="PANTHER" id="PTHR34145">
    <property type="entry name" value="OS02G0105600 PROTEIN"/>
    <property type="match status" value="1"/>
</dbReference>
<dbReference type="Gene3D" id="1.20.1280.50">
    <property type="match status" value="1"/>
</dbReference>
<dbReference type="SUPFAM" id="SSF52047">
    <property type="entry name" value="RNI-like"/>
    <property type="match status" value="1"/>
</dbReference>
<proteinExistence type="predicted"/>
<accession>A0ABR2BGM3</accession>
<dbReference type="PROSITE" id="PS50181">
    <property type="entry name" value="FBOX"/>
    <property type="match status" value="1"/>
</dbReference>
<dbReference type="PANTHER" id="PTHR34145:SF68">
    <property type="entry name" value="FBD DOMAIN-CONTAINING PROTEIN"/>
    <property type="match status" value="1"/>
</dbReference>
<dbReference type="Proteomes" id="UP001472677">
    <property type="component" value="Unassembled WGS sequence"/>
</dbReference>
<evidence type="ECO:0000313" key="2">
    <source>
        <dbReference type="EMBL" id="KAK8506093.1"/>
    </source>
</evidence>
<protein>
    <recommendedName>
        <fullName evidence="1">F-box domain-containing protein</fullName>
    </recommendedName>
</protein>
<dbReference type="InterPro" id="IPR032675">
    <property type="entry name" value="LRR_dom_sf"/>
</dbReference>
<reference evidence="2 3" key="1">
    <citation type="journal article" date="2024" name="G3 (Bethesda)">
        <title>Genome assembly of Hibiscus sabdariffa L. provides insights into metabolisms of medicinal natural products.</title>
        <authorList>
            <person name="Kim T."/>
        </authorList>
    </citation>
    <scope>NUCLEOTIDE SEQUENCE [LARGE SCALE GENOMIC DNA]</scope>
    <source>
        <strain evidence="2">TK-2024</strain>
        <tissue evidence="2">Old leaves</tissue>
    </source>
</reference>
<dbReference type="InterPro" id="IPR001810">
    <property type="entry name" value="F-box_dom"/>
</dbReference>
<feature type="domain" description="F-box" evidence="1">
    <location>
        <begin position="20"/>
        <end position="56"/>
    </location>
</feature>
<sequence length="471" mass="54683">MPKKKFRKYLYNSEHDGNSIDRLSGLPQDLLVRILCLLSLKEALRTCVLSRKWRDLCQFFSGSLNFDASKTLKSDPKKLLKERDGYVESINRFFSSHKAGTIDELRVCFDLTQQHKRYIDRWIEIALVKKCERLELDFEPCRLNHRRDSENYRLGHKFSSSSETRFLTGLCLKHVNVSGRILESFLSNCPLLETLHVSHSEELTHISVCGSSLRLKLKHLHVSFCKCIKSIEVCAPNLVTFEYRGEENMTVHIDLKYVPHLCDVSYAGQWDFPRVNDRSKSIPSCLATSQLVNLSISIPYTPRSVVNSPIQPKFSNLRCLTLEFLKFHLPILHTATFVNACELFTHMPLLHKFKVELEAVEAHILTEVEEFQSIIWAGYNQKLEFKRFGYKEPMMLREVEMVGFVSAAADTTLVYFLSLFAPNLESIMINRCLPRRYPVDERKIMEFEEARMFAYDLLSAYRPKGAKFLLL</sequence>
<evidence type="ECO:0000259" key="1">
    <source>
        <dbReference type="PROSITE" id="PS50181"/>
    </source>
</evidence>
<organism evidence="2 3">
    <name type="scientific">Hibiscus sabdariffa</name>
    <name type="common">roselle</name>
    <dbReference type="NCBI Taxonomy" id="183260"/>
    <lineage>
        <taxon>Eukaryota</taxon>
        <taxon>Viridiplantae</taxon>
        <taxon>Streptophyta</taxon>
        <taxon>Embryophyta</taxon>
        <taxon>Tracheophyta</taxon>
        <taxon>Spermatophyta</taxon>
        <taxon>Magnoliopsida</taxon>
        <taxon>eudicotyledons</taxon>
        <taxon>Gunneridae</taxon>
        <taxon>Pentapetalae</taxon>
        <taxon>rosids</taxon>
        <taxon>malvids</taxon>
        <taxon>Malvales</taxon>
        <taxon>Malvaceae</taxon>
        <taxon>Malvoideae</taxon>
        <taxon>Hibiscus</taxon>
    </lineage>
</organism>
<dbReference type="EMBL" id="JBBPBM010000120">
    <property type="protein sequence ID" value="KAK8506093.1"/>
    <property type="molecule type" value="Genomic_DNA"/>
</dbReference>
<gene>
    <name evidence="2" type="ORF">V6N12_074147</name>
</gene>